<keyword evidence="2" id="KW-0813">Transport</keyword>
<dbReference type="RefSeq" id="WP_069810416.1">
    <property type="nucleotide sequence ID" value="NZ_CP017305.1"/>
</dbReference>
<dbReference type="KEGG" id="clz:BIU88_08815"/>
<sequence>MSLKITEECTFCAACEPECPVNAISAGSDLYLIDASACTECEGYADQPACVSVCPAECIVKA</sequence>
<evidence type="ECO:0000313" key="9">
    <source>
        <dbReference type="EMBL" id="AOS84223.1"/>
    </source>
</evidence>
<evidence type="ECO:0000313" key="10">
    <source>
        <dbReference type="Proteomes" id="UP000095185"/>
    </source>
</evidence>
<dbReference type="EMBL" id="CP017305">
    <property type="protein sequence ID" value="AOS84223.1"/>
    <property type="molecule type" value="Genomic_DNA"/>
</dbReference>
<dbReference type="FunFam" id="3.30.70.20:FF:000045">
    <property type="entry name" value="Ferredoxin, 4Fe-4S"/>
    <property type="match status" value="1"/>
</dbReference>
<name>A0A1D8D248_CHLLM</name>
<dbReference type="Pfam" id="PF00037">
    <property type="entry name" value="Fer4"/>
    <property type="match status" value="1"/>
</dbReference>
<dbReference type="STRING" id="274537.BIU88_08815"/>
<evidence type="ECO:0000256" key="4">
    <source>
        <dbReference type="ARBA" id="ARBA00022723"/>
    </source>
</evidence>
<accession>A0A1D8D248</accession>
<dbReference type="GO" id="GO:0051539">
    <property type="term" value="F:4 iron, 4 sulfur cluster binding"/>
    <property type="evidence" value="ECO:0007669"/>
    <property type="project" value="UniProtKB-KW"/>
</dbReference>
<dbReference type="Gene3D" id="3.30.70.20">
    <property type="match status" value="1"/>
</dbReference>
<reference evidence="9" key="1">
    <citation type="submission" date="2016-09" db="EMBL/GenBank/DDBJ databases">
        <title>Genome sequence of Chlorobaculum limnaeum.</title>
        <authorList>
            <person name="Liu Z."/>
            <person name="Tank M."/>
            <person name="Bryant D.A."/>
        </authorList>
    </citation>
    <scope>NUCLEOTIDE SEQUENCE [LARGE SCALE GENOMIC DNA]</scope>
    <source>
        <strain evidence="9">DSM 1677</strain>
    </source>
</reference>
<dbReference type="AlphaFoldDB" id="A0A1D8D248"/>
<dbReference type="PROSITE" id="PS51379">
    <property type="entry name" value="4FE4S_FER_2"/>
    <property type="match status" value="1"/>
</dbReference>
<evidence type="ECO:0000256" key="3">
    <source>
        <dbReference type="ARBA" id="ARBA00022485"/>
    </source>
</evidence>
<keyword evidence="4" id="KW-0479">Metal-binding</keyword>
<evidence type="ECO:0000256" key="5">
    <source>
        <dbReference type="ARBA" id="ARBA00022982"/>
    </source>
</evidence>
<dbReference type="SUPFAM" id="SSF54862">
    <property type="entry name" value="4Fe-4S ferredoxins"/>
    <property type="match status" value="1"/>
</dbReference>
<feature type="domain" description="4Fe-4S ferredoxin-type" evidence="8">
    <location>
        <begin position="1"/>
        <end position="29"/>
    </location>
</feature>
<comment type="cofactor">
    <cofactor evidence="1">
        <name>[4Fe-4S] cluster</name>
        <dbReference type="ChEBI" id="CHEBI:49883"/>
    </cofactor>
</comment>
<organism evidence="9 10">
    <name type="scientific">Chlorobaculum limnaeum</name>
    <dbReference type="NCBI Taxonomy" id="274537"/>
    <lineage>
        <taxon>Bacteria</taxon>
        <taxon>Pseudomonadati</taxon>
        <taxon>Chlorobiota</taxon>
        <taxon>Chlorobiia</taxon>
        <taxon>Chlorobiales</taxon>
        <taxon>Chlorobiaceae</taxon>
        <taxon>Chlorobaculum</taxon>
    </lineage>
</organism>
<keyword evidence="3" id="KW-0004">4Fe-4S</keyword>
<dbReference type="InterPro" id="IPR017900">
    <property type="entry name" value="4Fe4S_Fe_S_CS"/>
</dbReference>
<gene>
    <name evidence="9" type="ORF">BIU88_08815</name>
</gene>
<dbReference type="OrthoDB" id="9803397at2"/>
<proteinExistence type="predicted"/>
<keyword evidence="7" id="KW-0411">Iron-sulfur</keyword>
<protein>
    <submittedName>
        <fullName evidence="9">Ferredoxin</fullName>
    </submittedName>
</protein>
<evidence type="ECO:0000259" key="8">
    <source>
        <dbReference type="PROSITE" id="PS51379"/>
    </source>
</evidence>
<keyword evidence="10" id="KW-1185">Reference proteome</keyword>
<keyword evidence="5" id="KW-0249">Electron transport</keyword>
<evidence type="ECO:0000256" key="1">
    <source>
        <dbReference type="ARBA" id="ARBA00001966"/>
    </source>
</evidence>
<dbReference type="GO" id="GO:0046872">
    <property type="term" value="F:metal ion binding"/>
    <property type="evidence" value="ECO:0007669"/>
    <property type="project" value="UniProtKB-KW"/>
</dbReference>
<evidence type="ECO:0000256" key="7">
    <source>
        <dbReference type="ARBA" id="ARBA00023014"/>
    </source>
</evidence>
<evidence type="ECO:0000256" key="2">
    <source>
        <dbReference type="ARBA" id="ARBA00022448"/>
    </source>
</evidence>
<dbReference type="Proteomes" id="UP000095185">
    <property type="component" value="Chromosome"/>
</dbReference>
<evidence type="ECO:0000256" key="6">
    <source>
        <dbReference type="ARBA" id="ARBA00023004"/>
    </source>
</evidence>
<dbReference type="PROSITE" id="PS00198">
    <property type="entry name" value="4FE4S_FER_1"/>
    <property type="match status" value="1"/>
</dbReference>
<keyword evidence="6" id="KW-0408">Iron</keyword>
<dbReference type="InterPro" id="IPR017896">
    <property type="entry name" value="4Fe4S_Fe-S-bd"/>
</dbReference>